<proteinExistence type="predicted"/>
<dbReference type="OrthoDB" id="2356263at2"/>
<dbReference type="PRINTS" id="PR00455">
    <property type="entry name" value="HTHTETR"/>
</dbReference>
<evidence type="ECO:0000256" key="2">
    <source>
        <dbReference type="PROSITE-ProRule" id="PRU00335"/>
    </source>
</evidence>
<evidence type="ECO:0000259" key="3">
    <source>
        <dbReference type="PROSITE" id="PS50977"/>
    </source>
</evidence>
<keyword evidence="5" id="KW-1185">Reference proteome</keyword>
<evidence type="ECO:0000313" key="5">
    <source>
        <dbReference type="Proteomes" id="UP000189777"/>
    </source>
</evidence>
<dbReference type="InterPro" id="IPR001647">
    <property type="entry name" value="HTH_TetR"/>
</dbReference>
<dbReference type="AlphaFoldDB" id="A0A1T5LKI6"/>
<sequence>MRSIDNRAALLAAARACLRDKGYARTTARDVATAAGVSLAAIGYHFGSKEALLDAALVDALRDWGDVLESIGAADLGASPGGRFRAVWQRVMASVADDRALWAVQLELVAAAARDPERATALAADNAHARTALAELFGVPGAQGALVQMLLLGAVSRVLLDPADTVGADELLEQVSALAALAA</sequence>
<dbReference type="PANTHER" id="PTHR30055">
    <property type="entry name" value="HTH-TYPE TRANSCRIPTIONAL REGULATOR RUTR"/>
    <property type="match status" value="1"/>
</dbReference>
<gene>
    <name evidence="4" type="ORF">SAMN04324258_3587</name>
</gene>
<protein>
    <submittedName>
        <fullName evidence="4">Transcriptional regulator, TetR family</fullName>
    </submittedName>
</protein>
<dbReference type="RefSeq" id="WP_139820960.1">
    <property type="nucleotide sequence ID" value="NZ_FUZQ01000006.1"/>
</dbReference>
<feature type="domain" description="HTH tetR-type" evidence="3">
    <location>
        <begin position="4"/>
        <end position="64"/>
    </location>
</feature>
<dbReference type="InterPro" id="IPR050109">
    <property type="entry name" value="HTH-type_TetR-like_transc_reg"/>
</dbReference>
<feature type="DNA-binding region" description="H-T-H motif" evidence="2">
    <location>
        <begin position="27"/>
        <end position="46"/>
    </location>
</feature>
<dbReference type="InterPro" id="IPR009057">
    <property type="entry name" value="Homeodomain-like_sf"/>
</dbReference>
<dbReference type="PANTHER" id="PTHR30055:SF219">
    <property type="entry name" value="TRANSCRIPTIONAL REGULATORY PROTEIN"/>
    <property type="match status" value="1"/>
</dbReference>
<name>A0A1T5LKI6_9MICO</name>
<dbReference type="Gene3D" id="1.10.357.10">
    <property type="entry name" value="Tetracycline Repressor, domain 2"/>
    <property type="match status" value="1"/>
</dbReference>
<dbReference type="EMBL" id="FUZQ01000006">
    <property type="protein sequence ID" value="SKC76394.1"/>
    <property type="molecule type" value="Genomic_DNA"/>
</dbReference>
<organism evidence="4 5">
    <name type="scientific">Krasilnikoviella flava</name>
    <dbReference type="NCBI Taxonomy" id="526729"/>
    <lineage>
        <taxon>Bacteria</taxon>
        <taxon>Bacillati</taxon>
        <taxon>Actinomycetota</taxon>
        <taxon>Actinomycetes</taxon>
        <taxon>Micrococcales</taxon>
        <taxon>Promicromonosporaceae</taxon>
        <taxon>Krasilnikoviella</taxon>
    </lineage>
</organism>
<evidence type="ECO:0000313" key="4">
    <source>
        <dbReference type="EMBL" id="SKC76394.1"/>
    </source>
</evidence>
<dbReference type="GO" id="GO:0003700">
    <property type="term" value="F:DNA-binding transcription factor activity"/>
    <property type="evidence" value="ECO:0007669"/>
    <property type="project" value="TreeGrafter"/>
</dbReference>
<keyword evidence="1 2" id="KW-0238">DNA-binding</keyword>
<dbReference type="Pfam" id="PF00440">
    <property type="entry name" value="TetR_N"/>
    <property type="match status" value="1"/>
</dbReference>
<evidence type="ECO:0000256" key="1">
    <source>
        <dbReference type="ARBA" id="ARBA00023125"/>
    </source>
</evidence>
<dbReference type="Proteomes" id="UP000189777">
    <property type="component" value="Unassembled WGS sequence"/>
</dbReference>
<accession>A0A1T5LKI6</accession>
<dbReference type="SUPFAM" id="SSF46689">
    <property type="entry name" value="Homeodomain-like"/>
    <property type="match status" value="1"/>
</dbReference>
<dbReference type="GO" id="GO:0000976">
    <property type="term" value="F:transcription cis-regulatory region binding"/>
    <property type="evidence" value="ECO:0007669"/>
    <property type="project" value="TreeGrafter"/>
</dbReference>
<reference evidence="4 5" key="1">
    <citation type="submission" date="2017-02" db="EMBL/GenBank/DDBJ databases">
        <authorList>
            <person name="Peterson S.W."/>
        </authorList>
    </citation>
    <scope>NUCLEOTIDE SEQUENCE [LARGE SCALE GENOMIC DNA]</scope>
    <source>
        <strain evidence="4 5">DSM 21481</strain>
    </source>
</reference>
<dbReference type="STRING" id="526729.SAMN04324258_3587"/>
<dbReference type="PROSITE" id="PS50977">
    <property type="entry name" value="HTH_TETR_2"/>
    <property type="match status" value="1"/>
</dbReference>